<sequence length="602" mass="69692">MSKSKSLPKRNEVEKQFTWAIEDLYATDELWEKEYNKLKELLPKAESYRGTLSESAKALLEFLKLSDELGIMMERVYVYANQKYHEDTGNFVYQDLADKAGVLLVQVDSALSFATPEILTISEEKLEQFMAEEEGLKLYDFYFKNIMRRKPHVLSAEMEALLADAGEMASSPDNIYSKFNNADLKFPEIKDENGEKVRITHGRFVQLLESNDRRVREEAFKGLYEAYGSFKNTLATIFSSNLKQELFFTKARNYGSNLERALDDSNVPVEVYTNLIEAVHDNMHLMHRYVSLRKKLLGVDELHMYDIYAPLVKDVKMDIPFEEAKKLVSEGLMPLGEEYQKILQEGFNNRWIDIYENENKRSGAYSWGAYGTHPYVLLNYNGSLDNVFTLAHEMGHAIHSYYSDKVQPYVYAGYKIFVAEVASTCNEAILINHMLKNTEDKMQKAYLINHFLDKFKGTLYRQTMFAEFEMITHKMVEEGQSLTAETLCKIYHDLNVAYYGNDIVIDPELDMEWARIPHFYNAFYVYQYATGYSAAIALSRRILQEGKPAVDDYIRFLSSGSSNYPIELLKEAGVDMSTKEPVNQALKLFEELLDQMEELMFD</sequence>
<dbReference type="NCBIfam" id="TIGR00181">
    <property type="entry name" value="pepF"/>
    <property type="match status" value="1"/>
</dbReference>
<dbReference type="InterPro" id="IPR013647">
    <property type="entry name" value="OligopepF_N_dom"/>
</dbReference>
<keyword evidence="10" id="KW-1185">Reference proteome</keyword>
<keyword evidence="5 6" id="KW-0482">Metalloprotease</keyword>
<dbReference type="GO" id="GO:0046872">
    <property type="term" value="F:metal ion binding"/>
    <property type="evidence" value="ECO:0007669"/>
    <property type="project" value="UniProtKB-UniRule"/>
</dbReference>
<keyword evidence="1 6" id="KW-0645">Protease</keyword>
<dbReference type="Pfam" id="PF08439">
    <property type="entry name" value="Peptidase_M3_N"/>
    <property type="match status" value="1"/>
</dbReference>
<feature type="domain" description="Peptidase M3A/M3B catalytic" evidence="7">
    <location>
        <begin position="207"/>
        <end position="587"/>
    </location>
</feature>
<evidence type="ECO:0000256" key="6">
    <source>
        <dbReference type="RuleBase" id="RU368091"/>
    </source>
</evidence>
<comment type="function">
    <text evidence="6">Has oligopeptidase activity and degrades a variety of small bioactive peptides.</text>
</comment>
<dbReference type="GO" id="GO:0006508">
    <property type="term" value="P:proteolysis"/>
    <property type="evidence" value="ECO:0007669"/>
    <property type="project" value="UniProtKB-KW"/>
</dbReference>
<dbReference type="Gene3D" id="1.10.1370.20">
    <property type="entry name" value="Oligoendopeptidase f, C-terminal domain"/>
    <property type="match status" value="1"/>
</dbReference>
<organism evidence="9 10">
    <name type="scientific">Herbinix luporum</name>
    <dbReference type="NCBI Taxonomy" id="1679721"/>
    <lineage>
        <taxon>Bacteria</taxon>
        <taxon>Bacillati</taxon>
        <taxon>Bacillota</taxon>
        <taxon>Clostridia</taxon>
        <taxon>Lachnospirales</taxon>
        <taxon>Lachnospiraceae</taxon>
        <taxon>Herbinix</taxon>
    </lineage>
</organism>
<dbReference type="GO" id="GO:0004222">
    <property type="term" value="F:metalloendopeptidase activity"/>
    <property type="evidence" value="ECO:0007669"/>
    <property type="project" value="UniProtKB-UniRule"/>
</dbReference>
<evidence type="ECO:0000313" key="10">
    <source>
        <dbReference type="Proteomes" id="UP000196053"/>
    </source>
</evidence>
<dbReference type="EC" id="3.4.24.-" evidence="6"/>
<dbReference type="Pfam" id="PF01432">
    <property type="entry name" value="Peptidase_M3"/>
    <property type="match status" value="1"/>
</dbReference>
<dbReference type="Proteomes" id="UP000196053">
    <property type="component" value="Chromosome I"/>
</dbReference>
<dbReference type="OrthoDB" id="9766487at2"/>
<evidence type="ECO:0000313" key="9">
    <source>
        <dbReference type="EMBL" id="CUH93195.1"/>
    </source>
</evidence>
<evidence type="ECO:0000256" key="1">
    <source>
        <dbReference type="ARBA" id="ARBA00022670"/>
    </source>
</evidence>
<dbReference type="KEGG" id="hsd:SD1D_1650"/>
<dbReference type="AlphaFoldDB" id="A0A0K8J6T3"/>
<dbReference type="InterPro" id="IPR001567">
    <property type="entry name" value="Pept_M3A_M3B_dom"/>
</dbReference>
<dbReference type="RefSeq" id="WP_087758865.1">
    <property type="nucleotide sequence ID" value="NZ_DUPS01000069.1"/>
</dbReference>
<proteinExistence type="inferred from homology"/>
<keyword evidence="2 6" id="KW-0479">Metal-binding</keyword>
<evidence type="ECO:0000256" key="5">
    <source>
        <dbReference type="ARBA" id="ARBA00023049"/>
    </source>
</evidence>
<dbReference type="Gene3D" id="1.20.140.70">
    <property type="entry name" value="Oligopeptidase f, N-terminal domain"/>
    <property type="match status" value="1"/>
</dbReference>
<keyword evidence="3 6" id="KW-0378">Hydrolase</keyword>
<evidence type="ECO:0000259" key="8">
    <source>
        <dbReference type="Pfam" id="PF08439"/>
    </source>
</evidence>
<protein>
    <recommendedName>
        <fullName evidence="6">Oligopeptidase F</fullName>
        <ecNumber evidence="6">3.4.24.-</ecNumber>
    </recommendedName>
</protein>
<dbReference type="PANTHER" id="PTHR11804:SF84">
    <property type="entry name" value="SACCHAROLYSIN"/>
    <property type="match status" value="1"/>
</dbReference>
<dbReference type="CDD" id="cd09608">
    <property type="entry name" value="M3B_PepF"/>
    <property type="match status" value="1"/>
</dbReference>
<accession>A0A0K8J6T3</accession>
<gene>
    <name evidence="9" type="primary">yjbG</name>
    <name evidence="9" type="ORF">SD1D_1650</name>
</gene>
<dbReference type="GO" id="GO:0006518">
    <property type="term" value="P:peptide metabolic process"/>
    <property type="evidence" value="ECO:0007669"/>
    <property type="project" value="TreeGrafter"/>
</dbReference>
<comment type="similarity">
    <text evidence="6">Belongs to the peptidase M3B family.</text>
</comment>
<dbReference type="InterPro" id="IPR004438">
    <property type="entry name" value="Peptidase_M3B"/>
</dbReference>
<evidence type="ECO:0000256" key="4">
    <source>
        <dbReference type="ARBA" id="ARBA00022833"/>
    </source>
</evidence>
<dbReference type="Gene3D" id="1.10.287.830">
    <property type="entry name" value="putative peptidase helix hairpin domain like"/>
    <property type="match status" value="1"/>
</dbReference>
<comment type="cofactor">
    <cofactor evidence="6">
        <name>Zn(2+)</name>
        <dbReference type="ChEBI" id="CHEBI:29105"/>
    </cofactor>
    <text evidence="6">Binds 1 zinc ion.</text>
</comment>
<dbReference type="PANTHER" id="PTHR11804">
    <property type="entry name" value="PROTEASE M3 THIMET OLIGOPEPTIDASE-RELATED"/>
    <property type="match status" value="1"/>
</dbReference>
<evidence type="ECO:0000256" key="2">
    <source>
        <dbReference type="ARBA" id="ARBA00022723"/>
    </source>
</evidence>
<dbReference type="InterPro" id="IPR045090">
    <property type="entry name" value="Pept_M3A_M3B"/>
</dbReference>
<keyword evidence="4 6" id="KW-0862">Zinc</keyword>
<reference evidence="10" key="1">
    <citation type="submission" date="2015-09" db="EMBL/GenBank/DDBJ databases">
        <authorList>
            <person name="Wibberg D."/>
        </authorList>
    </citation>
    <scope>NUCLEOTIDE SEQUENCE [LARGE SCALE GENOMIC DNA]</scope>
    <source>
        <strain evidence="10">SD1D</strain>
    </source>
</reference>
<dbReference type="SUPFAM" id="SSF55486">
    <property type="entry name" value="Metalloproteases ('zincins'), catalytic domain"/>
    <property type="match status" value="1"/>
</dbReference>
<evidence type="ECO:0000259" key="7">
    <source>
        <dbReference type="Pfam" id="PF01432"/>
    </source>
</evidence>
<dbReference type="InterPro" id="IPR042088">
    <property type="entry name" value="OligoPept_F_C"/>
</dbReference>
<dbReference type="EMBL" id="LN879430">
    <property type="protein sequence ID" value="CUH93195.1"/>
    <property type="molecule type" value="Genomic_DNA"/>
</dbReference>
<name>A0A0K8J6T3_9FIRM</name>
<feature type="domain" description="Oligopeptidase F N-terminal" evidence="8">
    <location>
        <begin position="117"/>
        <end position="186"/>
    </location>
</feature>
<evidence type="ECO:0000256" key="3">
    <source>
        <dbReference type="ARBA" id="ARBA00022801"/>
    </source>
</evidence>